<dbReference type="PATRIC" id="fig|68170.10.peg.6812"/>
<evidence type="ECO:0000259" key="6">
    <source>
        <dbReference type="Pfam" id="PF00389"/>
    </source>
</evidence>
<comment type="caution">
    <text evidence="8">The sequence shown here is derived from an EMBL/GenBank/DDBJ whole genome shotgun (WGS) entry which is preliminary data.</text>
</comment>
<reference evidence="8" key="1">
    <citation type="submission" date="2015-02" db="EMBL/GenBank/DDBJ databases">
        <authorList>
            <person name="Ju K.-S."/>
            <person name="Doroghazi J.R."/>
            <person name="Metcalf W."/>
        </authorList>
    </citation>
    <scope>NUCLEOTIDE SEQUENCE [LARGE SCALE GENOMIC DNA]</scope>
    <source>
        <strain evidence="8">NRRL B-16140</strain>
    </source>
</reference>
<keyword evidence="2" id="KW-0028">Amino-acid biosynthesis</keyword>
<evidence type="ECO:0000256" key="1">
    <source>
        <dbReference type="ARBA" id="ARBA00005854"/>
    </source>
</evidence>
<dbReference type="Pfam" id="PF02826">
    <property type="entry name" value="2-Hacid_dh_C"/>
    <property type="match status" value="1"/>
</dbReference>
<feature type="domain" description="D-isomer specific 2-hydroxyacid dehydrogenase catalytic" evidence="6">
    <location>
        <begin position="48"/>
        <end position="331"/>
    </location>
</feature>
<dbReference type="EMBL" id="JYJG01000029">
    <property type="protein sequence ID" value="KJK51697.1"/>
    <property type="molecule type" value="Genomic_DNA"/>
</dbReference>
<dbReference type="InterPro" id="IPR050857">
    <property type="entry name" value="D-2-hydroxyacid_DH"/>
</dbReference>
<dbReference type="OrthoDB" id="9793626at2"/>
<dbReference type="InterPro" id="IPR006139">
    <property type="entry name" value="D-isomer_2_OHA_DH_cat_dom"/>
</dbReference>
<dbReference type="RefSeq" id="WP_045310380.1">
    <property type="nucleotide sequence ID" value="NZ_JYJG01000029.1"/>
</dbReference>
<dbReference type="InterPro" id="IPR029753">
    <property type="entry name" value="D-isomer_DH_CS"/>
</dbReference>
<dbReference type="PANTHER" id="PTHR42789:SF1">
    <property type="entry name" value="D-ISOMER SPECIFIC 2-HYDROXYACID DEHYDROGENASE FAMILY PROTEIN (AFU_ORTHOLOGUE AFUA_6G10090)"/>
    <property type="match status" value="1"/>
</dbReference>
<gene>
    <name evidence="8" type="ORF">UK23_06195</name>
</gene>
<accession>A0A0F0HBI2</accession>
<evidence type="ECO:0000313" key="8">
    <source>
        <dbReference type="EMBL" id="KJK51697.1"/>
    </source>
</evidence>
<dbReference type="InterPro" id="IPR029752">
    <property type="entry name" value="D-isomer_DH_CS1"/>
</dbReference>
<dbReference type="GO" id="GO:0051287">
    <property type="term" value="F:NAD binding"/>
    <property type="evidence" value="ECO:0007669"/>
    <property type="project" value="InterPro"/>
</dbReference>
<protein>
    <submittedName>
        <fullName evidence="8">3-phosphoglycerate dehydrogenase</fullName>
    </submittedName>
</protein>
<sequence>MKPVVVYTDPFWALEDGVVNPALADVEREVFGDRAELRFGVVENGAYVKSGKRFIDNLAGASALAVYRAQMTEEVYAAIRGEVKVIGRQGVGYDNIGVPFLEPNGIFGFNVPDYCVDEVSTHTMSLVLALERHVCLQNDHLKNGRWDIYDGGYPRRLQGLTAGIIGLGRIGKSTAQKIRNFYGQVIGYDPYVHGDQMIGYGVRKRHSLKEFLAEADVVILHCLLNDDTKDLAGEAFLAGMKSDALLVNTARGGLVDPKAVHDALAAGRIAGYASDVFSPEDPNEHEWNRKLLPFENVIVTSHRAFLSAESELSQRRRVAEEILHVLETGLPPRWGNLTG</sequence>
<evidence type="ECO:0000256" key="3">
    <source>
        <dbReference type="ARBA" id="ARBA00023002"/>
    </source>
</evidence>
<evidence type="ECO:0000256" key="4">
    <source>
        <dbReference type="ARBA" id="ARBA00023027"/>
    </source>
</evidence>
<name>A0A0F0HBI2_LENAE</name>
<keyword evidence="9" id="KW-1185">Reference proteome</keyword>
<keyword evidence="3 5" id="KW-0560">Oxidoreductase</keyword>
<dbReference type="Gene3D" id="3.40.50.720">
    <property type="entry name" value="NAD(P)-binding Rossmann-like Domain"/>
    <property type="match status" value="2"/>
</dbReference>
<dbReference type="InterPro" id="IPR043322">
    <property type="entry name" value="CtBP"/>
</dbReference>
<dbReference type="InterPro" id="IPR036291">
    <property type="entry name" value="NAD(P)-bd_dom_sf"/>
</dbReference>
<dbReference type="PROSITE" id="PS00065">
    <property type="entry name" value="D_2_HYDROXYACID_DH_1"/>
    <property type="match status" value="1"/>
</dbReference>
<evidence type="ECO:0000313" key="9">
    <source>
        <dbReference type="Proteomes" id="UP000033393"/>
    </source>
</evidence>
<feature type="domain" description="D-isomer specific 2-hydroxyacid dehydrogenase NAD-binding" evidence="7">
    <location>
        <begin position="124"/>
        <end position="304"/>
    </location>
</feature>
<dbReference type="PROSITE" id="PS00671">
    <property type="entry name" value="D_2_HYDROXYACID_DH_3"/>
    <property type="match status" value="1"/>
</dbReference>
<dbReference type="PANTHER" id="PTHR42789">
    <property type="entry name" value="D-ISOMER SPECIFIC 2-HYDROXYACID DEHYDROGENASE FAMILY PROTEIN (AFU_ORTHOLOGUE AFUA_6G10090)"/>
    <property type="match status" value="1"/>
</dbReference>
<keyword evidence="4" id="KW-0520">NAD</keyword>
<dbReference type="GO" id="GO:0003714">
    <property type="term" value="F:transcription corepressor activity"/>
    <property type="evidence" value="ECO:0007669"/>
    <property type="project" value="InterPro"/>
</dbReference>
<organism evidence="8 9">
    <name type="scientific">Lentzea aerocolonigenes</name>
    <name type="common">Lechevalieria aerocolonigenes</name>
    <name type="synonym">Saccharothrix aerocolonigenes</name>
    <dbReference type="NCBI Taxonomy" id="68170"/>
    <lineage>
        <taxon>Bacteria</taxon>
        <taxon>Bacillati</taxon>
        <taxon>Actinomycetota</taxon>
        <taxon>Actinomycetes</taxon>
        <taxon>Pseudonocardiales</taxon>
        <taxon>Pseudonocardiaceae</taxon>
        <taxon>Lentzea</taxon>
    </lineage>
</organism>
<evidence type="ECO:0000256" key="5">
    <source>
        <dbReference type="RuleBase" id="RU003719"/>
    </source>
</evidence>
<dbReference type="SUPFAM" id="SSF51735">
    <property type="entry name" value="NAD(P)-binding Rossmann-fold domains"/>
    <property type="match status" value="1"/>
</dbReference>
<dbReference type="GO" id="GO:0016616">
    <property type="term" value="F:oxidoreductase activity, acting on the CH-OH group of donors, NAD or NADP as acceptor"/>
    <property type="evidence" value="ECO:0007669"/>
    <property type="project" value="InterPro"/>
</dbReference>
<evidence type="ECO:0000259" key="7">
    <source>
        <dbReference type="Pfam" id="PF02826"/>
    </source>
</evidence>
<dbReference type="AlphaFoldDB" id="A0A0F0HBI2"/>
<proteinExistence type="inferred from homology"/>
<dbReference type="CDD" id="cd05299">
    <property type="entry name" value="CtBP_dh"/>
    <property type="match status" value="1"/>
</dbReference>
<dbReference type="InterPro" id="IPR006140">
    <property type="entry name" value="D-isomer_DH_NAD-bd"/>
</dbReference>
<dbReference type="Pfam" id="PF00389">
    <property type="entry name" value="2-Hacid_dh"/>
    <property type="match status" value="1"/>
</dbReference>
<dbReference type="Proteomes" id="UP000033393">
    <property type="component" value="Unassembled WGS sequence"/>
</dbReference>
<evidence type="ECO:0000256" key="2">
    <source>
        <dbReference type="ARBA" id="ARBA00022605"/>
    </source>
</evidence>
<comment type="similarity">
    <text evidence="1 5">Belongs to the D-isomer specific 2-hydroxyacid dehydrogenase family.</text>
</comment>
<dbReference type="SUPFAM" id="SSF52283">
    <property type="entry name" value="Formate/glycerate dehydrogenase catalytic domain-like"/>
    <property type="match status" value="1"/>
</dbReference>
<dbReference type="GO" id="GO:0008652">
    <property type="term" value="P:amino acid biosynthetic process"/>
    <property type="evidence" value="ECO:0007669"/>
    <property type="project" value="UniProtKB-KW"/>
</dbReference>